<keyword evidence="2" id="KW-1185">Reference proteome</keyword>
<reference evidence="2" key="1">
    <citation type="journal article" date="2014" name="Nat. Commun.">
        <title>The emerging biofuel crop Camelina sativa retains a highly undifferentiated hexaploid genome structure.</title>
        <authorList>
            <person name="Kagale S."/>
            <person name="Koh C."/>
            <person name="Nixon J."/>
            <person name="Bollina V."/>
            <person name="Clarke W.E."/>
            <person name="Tuteja R."/>
            <person name="Spillane C."/>
            <person name="Robinson S.J."/>
            <person name="Links M.G."/>
            <person name="Clarke C."/>
            <person name="Higgins E.E."/>
            <person name="Huebert T."/>
            <person name="Sharpe A.G."/>
            <person name="Parkin I.A."/>
        </authorList>
    </citation>
    <scope>NUCLEOTIDE SEQUENCE [LARGE SCALE GENOMIC DNA]</scope>
    <source>
        <strain evidence="2">cv. DH55</strain>
    </source>
</reference>
<organism evidence="2 3">
    <name type="scientific">Camelina sativa</name>
    <name type="common">False flax</name>
    <name type="synonym">Myagrum sativum</name>
    <dbReference type="NCBI Taxonomy" id="90675"/>
    <lineage>
        <taxon>Eukaryota</taxon>
        <taxon>Viridiplantae</taxon>
        <taxon>Streptophyta</taxon>
        <taxon>Embryophyta</taxon>
        <taxon>Tracheophyta</taxon>
        <taxon>Spermatophyta</taxon>
        <taxon>Magnoliopsida</taxon>
        <taxon>eudicotyledons</taxon>
        <taxon>Gunneridae</taxon>
        <taxon>Pentapetalae</taxon>
        <taxon>rosids</taxon>
        <taxon>malvids</taxon>
        <taxon>Brassicales</taxon>
        <taxon>Brassicaceae</taxon>
        <taxon>Camelineae</taxon>
        <taxon>Camelina</taxon>
    </lineage>
</organism>
<dbReference type="Pfam" id="PF07734">
    <property type="entry name" value="FBA_1"/>
    <property type="match status" value="1"/>
</dbReference>
<proteinExistence type="predicted"/>
<dbReference type="Proteomes" id="UP000694864">
    <property type="component" value="Chromosome 15"/>
</dbReference>
<dbReference type="RefSeq" id="XP_010465002.1">
    <property type="nucleotide sequence ID" value="XM_010466700.2"/>
</dbReference>
<evidence type="ECO:0000259" key="1">
    <source>
        <dbReference type="Pfam" id="PF07734"/>
    </source>
</evidence>
<reference evidence="3" key="2">
    <citation type="submission" date="2025-08" db="UniProtKB">
        <authorList>
            <consortium name="RefSeq"/>
        </authorList>
    </citation>
    <scope>IDENTIFICATION</scope>
    <source>
        <tissue evidence="3">Leaf</tissue>
    </source>
</reference>
<accession>A0ABM0W334</accession>
<name>A0ABM0W334_CAMSA</name>
<gene>
    <name evidence="3" type="primary">LOC104745451</name>
</gene>
<sequence length="106" mass="11909">MEIWVTTKVEPNTVSWGTKLLSADMRTLTAPIQFMFSYCGPTFFIDEDKKVAVVFDKSKDVMQRRNTAYIIGEDGSSLKEVDLGESPNKDLEPLVCPYVPSSVLLK</sequence>
<protein>
    <submittedName>
        <fullName evidence="3">F-box protein At3g17620</fullName>
    </submittedName>
</protein>
<dbReference type="GeneID" id="104745451"/>
<evidence type="ECO:0000313" key="3">
    <source>
        <dbReference type="RefSeq" id="XP_010465002.1"/>
    </source>
</evidence>
<feature type="domain" description="F-box associated beta-propeller type 1" evidence="1">
    <location>
        <begin position="1"/>
        <end position="103"/>
    </location>
</feature>
<dbReference type="InterPro" id="IPR006527">
    <property type="entry name" value="F-box-assoc_dom_typ1"/>
</dbReference>
<evidence type="ECO:0000313" key="2">
    <source>
        <dbReference type="Proteomes" id="UP000694864"/>
    </source>
</evidence>